<sequence length="87" mass="10184">MNCTKNPIKEHIETRQRGCRIPKLVLHRHYASYHGYTPMANPHLIGFTIYNLLTKVQPKIIRDSKVDTNTSMRLMMGTHFFFSSTTF</sequence>
<evidence type="ECO:0000313" key="1">
    <source>
        <dbReference type="EMBL" id="JAP30457.1"/>
    </source>
</evidence>
<accession>A0A0V0IEC3</accession>
<name>A0A0V0IEC3_SOLCH</name>
<dbReference type="AlphaFoldDB" id="A0A0V0IEC3"/>
<protein>
    <submittedName>
        <fullName evidence="1">Putative ovule protein</fullName>
    </submittedName>
</protein>
<organism evidence="1">
    <name type="scientific">Solanum chacoense</name>
    <name type="common">Chaco potato</name>
    <dbReference type="NCBI Taxonomy" id="4108"/>
    <lineage>
        <taxon>Eukaryota</taxon>
        <taxon>Viridiplantae</taxon>
        <taxon>Streptophyta</taxon>
        <taxon>Embryophyta</taxon>
        <taxon>Tracheophyta</taxon>
        <taxon>Spermatophyta</taxon>
        <taxon>Magnoliopsida</taxon>
        <taxon>eudicotyledons</taxon>
        <taxon>Gunneridae</taxon>
        <taxon>Pentapetalae</taxon>
        <taxon>asterids</taxon>
        <taxon>lamiids</taxon>
        <taxon>Solanales</taxon>
        <taxon>Solanaceae</taxon>
        <taxon>Solanoideae</taxon>
        <taxon>Solaneae</taxon>
        <taxon>Solanum</taxon>
    </lineage>
</organism>
<dbReference type="EMBL" id="GEDG01008049">
    <property type="protein sequence ID" value="JAP30457.1"/>
    <property type="molecule type" value="Transcribed_RNA"/>
</dbReference>
<proteinExistence type="predicted"/>
<reference evidence="1" key="1">
    <citation type="submission" date="2015-12" db="EMBL/GenBank/DDBJ databases">
        <title>Gene expression during late stages of embryo sac development: a critical building block for successful pollen-pistil interactions.</title>
        <authorList>
            <person name="Liu Y."/>
            <person name="Joly V."/>
            <person name="Sabar M."/>
            <person name="Matton D.P."/>
        </authorList>
    </citation>
    <scope>NUCLEOTIDE SEQUENCE</scope>
</reference>